<protein>
    <submittedName>
        <fullName evidence="2">Uncharacterized protein</fullName>
    </submittedName>
</protein>
<evidence type="ECO:0000256" key="1">
    <source>
        <dbReference type="SAM" id="MobiDB-lite"/>
    </source>
</evidence>
<organism evidence="2 3">
    <name type="scientific">Ridgeia piscesae</name>
    <name type="common">Tubeworm</name>
    <dbReference type="NCBI Taxonomy" id="27915"/>
    <lineage>
        <taxon>Eukaryota</taxon>
        <taxon>Metazoa</taxon>
        <taxon>Spiralia</taxon>
        <taxon>Lophotrochozoa</taxon>
        <taxon>Annelida</taxon>
        <taxon>Polychaeta</taxon>
        <taxon>Sedentaria</taxon>
        <taxon>Canalipalpata</taxon>
        <taxon>Sabellida</taxon>
        <taxon>Siboglinidae</taxon>
        <taxon>Ridgeia</taxon>
    </lineage>
</organism>
<gene>
    <name evidence="2" type="ORF">NP493_105g02020</name>
</gene>
<dbReference type="AlphaFoldDB" id="A0AAD9UHE8"/>
<feature type="region of interest" description="Disordered" evidence="1">
    <location>
        <begin position="150"/>
        <end position="202"/>
    </location>
</feature>
<dbReference type="Proteomes" id="UP001209878">
    <property type="component" value="Unassembled WGS sequence"/>
</dbReference>
<name>A0AAD9UHE8_RIDPI</name>
<accession>A0AAD9UHE8</accession>
<dbReference type="EMBL" id="JAODUO010000105">
    <property type="protein sequence ID" value="KAK2189490.1"/>
    <property type="molecule type" value="Genomic_DNA"/>
</dbReference>
<reference evidence="2" key="1">
    <citation type="journal article" date="2023" name="Mol. Biol. Evol.">
        <title>Third-Generation Sequencing Reveals the Adaptive Role of the Epigenome in Three Deep-Sea Polychaetes.</title>
        <authorList>
            <person name="Perez M."/>
            <person name="Aroh O."/>
            <person name="Sun Y."/>
            <person name="Lan Y."/>
            <person name="Juniper S.K."/>
            <person name="Young C.R."/>
            <person name="Angers B."/>
            <person name="Qian P.Y."/>
        </authorList>
    </citation>
    <scope>NUCLEOTIDE SEQUENCE</scope>
    <source>
        <strain evidence="2">R07B-5</strain>
    </source>
</reference>
<comment type="caution">
    <text evidence="2">The sequence shown here is derived from an EMBL/GenBank/DDBJ whole genome shotgun (WGS) entry which is preliminary data.</text>
</comment>
<sequence>MSVDDLEKLRETEIQQLKKRYRNVEETQEETTCYKFVFQPTDPDWPYDVKALDLSVSFPASYPKEVMQLVVPEQNLPLPVRQQVEGGSTVWLEEKACALQSSGRVELMFRPFLRWLDRNLEDMFTKGLMQYQRELMAQAAGLQFLPASELQKPQESDSCGDVPENTGLSGGEMTTESTYTDGATGDDSSNQTKSDNGEVNSLIDPARRGTEVKLLNLQLGENIATLAAMKVNVIVQCDRCHTVTEVSTVPARVNSVACLKCSRQQLVAFRPAIVHSFSPVLGYFDLDGCVAFDLVLPECDFLLSCLNCTKQSKIQVCSLGSTCIGRSKHVVLFVDFAEI</sequence>
<proteinExistence type="predicted"/>
<evidence type="ECO:0000313" key="3">
    <source>
        <dbReference type="Proteomes" id="UP001209878"/>
    </source>
</evidence>
<evidence type="ECO:0000313" key="2">
    <source>
        <dbReference type="EMBL" id="KAK2189490.1"/>
    </source>
</evidence>
<keyword evidence="3" id="KW-1185">Reference proteome</keyword>
<feature type="compositionally biased region" description="Polar residues" evidence="1">
    <location>
        <begin position="172"/>
        <end position="199"/>
    </location>
</feature>